<keyword evidence="5" id="KW-0851">Voltage-gated channel</keyword>
<keyword evidence="9 11" id="KW-0472">Membrane</keyword>
<proteinExistence type="predicted"/>
<organism evidence="14 15">
    <name type="scientific">Rhodanobacter terrae</name>
    <dbReference type="NCBI Taxonomy" id="418647"/>
    <lineage>
        <taxon>Bacteria</taxon>
        <taxon>Pseudomonadati</taxon>
        <taxon>Pseudomonadota</taxon>
        <taxon>Gammaproteobacteria</taxon>
        <taxon>Lysobacterales</taxon>
        <taxon>Rhodanobacteraceae</taxon>
        <taxon>Rhodanobacter</taxon>
    </lineage>
</organism>
<dbReference type="Pfam" id="PF07885">
    <property type="entry name" value="Ion_trans_2"/>
    <property type="match status" value="1"/>
</dbReference>
<keyword evidence="8" id="KW-0406">Ion transport</keyword>
<accession>A0ABW0SY18</accession>
<dbReference type="PANTHER" id="PTHR11767:SF102">
    <property type="entry name" value="INWARDLY RECTIFYING POTASSIUM CHANNEL 1, ISOFORM F"/>
    <property type="match status" value="1"/>
</dbReference>
<keyword evidence="4 11" id="KW-0812">Transmembrane</keyword>
<dbReference type="RefSeq" id="WP_377327169.1">
    <property type="nucleotide sequence ID" value="NZ_JBHSNG010000011.1"/>
</dbReference>
<protein>
    <submittedName>
        <fullName evidence="14">Ion channel</fullName>
    </submittedName>
</protein>
<dbReference type="InterPro" id="IPR041647">
    <property type="entry name" value="IRK_C"/>
</dbReference>
<evidence type="ECO:0000259" key="13">
    <source>
        <dbReference type="Pfam" id="PF17655"/>
    </source>
</evidence>
<evidence type="ECO:0000256" key="7">
    <source>
        <dbReference type="ARBA" id="ARBA00022989"/>
    </source>
</evidence>
<dbReference type="InterPro" id="IPR013518">
    <property type="entry name" value="K_chnl_inward-rec_Kir_cyto"/>
</dbReference>
<dbReference type="InterPro" id="IPR014756">
    <property type="entry name" value="Ig_E-set"/>
</dbReference>
<dbReference type="Proteomes" id="UP001596111">
    <property type="component" value="Unassembled WGS sequence"/>
</dbReference>
<evidence type="ECO:0000256" key="3">
    <source>
        <dbReference type="ARBA" id="ARBA00022538"/>
    </source>
</evidence>
<evidence type="ECO:0000256" key="6">
    <source>
        <dbReference type="ARBA" id="ARBA00022958"/>
    </source>
</evidence>
<feature type="transmembrane region" description="Helical" evidence="11">
    <location>
        <begin position="81"/>
        <end position="99"/>
    </location>
</feature>
<keyword evidence="3" id="KW-0633">Potassium transport</keyword>
<evidence type="ECO:0000256" key="2">
    <source>
        <dbReference type="ARBA" id="ARBA00022448"/>
    </source>
</evidence>
<feature type="domain" description="Inward rectifier potassium channel C-terminal" evidence="13">
    <location>
        <begin position="141"/>
        <end position="293"/>
    </location>
</feature>
<feature type="transmembrane region" description="Helical" evidence="11">
    <location>
        <begin position="105"/>
        <end position="131"/>
    </location>
</feature>
<evidence type="ECO:0000256" key="1">
    <source>
        <dbReference type="ARBA" id="ARBA00004141"/>
    </source>
</evidence>
<feature type="domain" description="Potassium channel" evidence="12">
    <location>
        <begin position="69"/>
        <end position="134"/>
    </location>
</feature>
<evidence type="ECO:0000313" key="14">
    <source>
        <dbReference type="EMBL" id="MFC5581738.1"/>
    </source>
</evidence>
<dbReference type="PANTHER" id="PTHR11767">
    <property type="entry name" value="INWARD RECTIFIER POTASSIUM CHANNEL"/>
    <property type="match status" value="1"/>
</dbReference>
<dbReference type="Gene3D" id="1.10.287.70">
    <property type="match status" value="1"/>
</dbReference>
<feature type="transmembrane region" description="Helical" evidence="11">
    <location>
        <begin position="47"/>
        <end position="69"/>
    </location>
</feature>
<gene>
    <name evidence="14" type="ORF">ACFPPB_11505</name>
</gene>
<sequence>MNPKQILRFLNQPRTVDIAGRPFVSQGLSRRIWDDIYHRALTVRWPVFFGLAATIFLLLNTLFAGLYQLGAQPIANQYPHGFLGAFFFSVETLATVGYGDMHPQTVYAHVVATVEIFTGMVCIAVVTGLIFSRFSRPRAKIIFTDHPIVRIIDGKPTLMIRAANTRLNLIAEASAQLHLLRLETSPEGFRLRRIHDLKLVRDRHPIFMLSWSLMHVIDETSPLHGETLETLENTQSAFLLSIEGVDETTSQSMLARRQWSHQDLRWNHRYLDLVSDDGKGLNIIDYGIFHAVLPLDDGERLVGFGIEATPPSGDTLSLSSSLSSKG</sequence>
<dbReference type="SUPFAM" id="SSF81324">
    <property type="entry name" value="Voltage-gated potassium channels"/>
    <property type="match status" value="1"/>
</dbReference>
<evidence type="ECO:0000256" key="9">
    <source>
        <dbReference type="ARBA" id="ARBA00023136"/>
    </source>
</evidence>
<dbReference type="Gene3D" id="2.60.40.1400">
    <property type="entry name" value="G protein-activated inward rectifier potassium channel 1"/>
    <property type="match status" value="1"/>
</dbReference>
<evidence type="ECO:0000256" key="8">
    <source>
        <dbReference type="ARBA" id="ARBA00023065"/>
    </source>
</evidence>
<keyword evidence="2" id="KW-0813">Transport</keyword>
<keyword evidence="15" id="KW-1185">Reference proteome</keyword>
<evidence type="ECO:0000313" key="15">
    <source>
        <dbReference type="Proteomes" id="UP001596111"/>
    </source>
</evidence>
<reference evidence="15" key="1">
    <citation type="journal article" date="2019" name="Int. J. Syst. Evol. Microbiol.">
        <title>The Global Catalogue of Microorganisms (GCM) 10K type strain sequencing project: providing services to taxonomists for standard genome sequencing and annotation.</title>
        <authorList>
            <consortium name="The Broad Institute Genomics Platform"/>
            <consortium name="The Broad Institute Genome Sequencing Center for Infectious Disease"/>
            <person name="Wu L."/>
            <person name="Ma J."/>
        </authorList>
    </citation>
    <scope>NUCLEOTIDE SEQUENCE [LARGE SCALE GENOMIC DNA]</scope>
    <source>
        <strain evidence="15">CGMCC 1.13587</strain>
    </source>
</reference>
<name>A0ABW0SY18_9GAMM</name>
<dbReference type="SUPFAM" id="SSF81296">
    <property type="entry name" value="E set domains"/>
    <property type="match status" value="1"/>
</dbReference>
<evidence type="ECO:0000256" key="5">
    <source>
        <dbReference type="ARBA" id="ARBA00022882"/>
    </source>
</evidence>
<dbReference type="PRINTS" id="PR01320">
    <property type="entry name" value="KIRCHANNEL"/>
</dbReference>
<evidence type="ECO:0000256" key="4">
    <source>
        <dbReference type="ARBA" id="ARBA00022692"/>
    </source>
</evidence>
<dbReference type="EMBL" id="JBHSNG010000011">
    <property type="protein sequence ID" value="MFC5581738.1"/>
    <property type="molecule type" value="Genomic_DNA"/>
</dbReference>
<dbReference type="InterPro" id="IPR013099">
    <property type="entry name" value="K_chnl_dom"/>
</dbReference>
<evidence type="ECO:0000259" key="12">
    <source>
        <dbReference type="Pfam" id="PF07885"/>
    </source>
</evidence>
<keyword evidence="10" id="KW-0407">Ion channel</keyword>
<dbReference type="Pfam" id="PF17655">
    <property type="entry name" value="IRK_C"/>
    <property type="match status" value="1"/>
</dbReference>
<keyword evidence="7 11" id="KW-1133">Transmembrane helix</keyword>
<keyword evidence="6" id="KW-0630">Potassium</keyword>
<comment type="caution">
    <text evidence="14">The sequence shown here is derived from an EMBL/GenBank/DDBJ whole genome shotgun (WGS) entry which is preliminary data.</text>
</comment>
<evidence type="ECO:0000256" key="10">
    <source>
        <dbReference type="ARBA" id="ARBA00023303"/>
    </source>
</evidence>
<dbReference type="InterPro" id="IPR016449">
    <property type="entry name" value="K_chnl_inward-rec_Kir"/>
</dbReference>
<evidence type="ECO:0000256" key="11">
    <source>
        <dbReference type="SAM" id="Phobius"/>
    </source>
</evidence>
<comment type="subcellular location">
    <subcellularLocation>
        <location evidence="1">Membrane</location>
        <topology evidence="1">Multi-pass membrane protein</topology>
    </subcellularLocation>
</comment>